<gene>
    <name evidence="1" type="ORF">CDIF1296T_phi134</name>
</gene>
<sequence>MSEGKINKEKLMKLGNMLSELKRNNKDKFTNYKSEVEKYENKKRGA</sequence>
<proteinExistence type="predicted"/>
<reference evidence="1 2" key="1">
    <citation type="journal article" date="2015" name="Genome Announc.">
        <title>Complete Genome Sequence of the Novel Temperate Clostridium difficile Phage phiCDIF1296T.</title>
        <authorList>
            <person name="Wittmann J."/>
            <person name="Riedel T."/>
            <person name="Bunk B."/>
            <person name="Sproer C."/>
            <person name="Gronow S."/>
            <person name="Overmann J."/>
        </authorList>
    </citation>
    <scope>NUCLEOTIDE SEQUENCE [LARGE SCALE GENOMIC DNA]</scope>
    <source>
        <strain evidence="2">ATCC 9689 / DSM 1296 / BCRC 10642 / JCM 1296 / NCIMB 10666 / NCTC 11209 / 90556-M6S</strain>
    </source>
</reference>
<evidence type="ECO:0000313" key="2">
    <source>
        <dbReference type="Proteomes" id="UP001510562"/>
    </source>
</evidence>
<keyword evidence="2" id="KW-1185">Reference proteome</keyword>
<accession>A0ACA7UP21</accession>
<name>A0ACA7UP21_CLODI</name>
<dbReference type="EMBL" id="CP011970">
    <property type="protein sequence ID" value="AKP44808.1"/>
    <property type="molecule type" value="Genomic_DNA"/>
</dbReference>
<organism evidence="1 2">
    <name type="scientific">Clostridioides difficile ATCC 9689 = DSM 1296</name>
    <dbReference type="NCBI Taxonomy" id="1121308"/>
    <lineage>
        <taxon>Bacteria</taxon>
        <taxon>Bacillati</taxon>
        <taxon>Bacillota</taxon>
        <taxon>Clostridia</taxon>
        <taxon>Peptostreptococcales</taxon>
        <taxon>Peptostreptococcaceae</taxon>
        <taxon>Clostridioides</taxon>
    </lineage>
</organism>
<protein>
    <submittedName>
        <fullName evidence="1">Uncharacterized protein</fullName>
    </submittedName>
</protein>
<evidence type="ECO:0000313" key="1">
    <source>
        <dbReference type="EMBL" id="AKP44808.1"/>
    </source>
</evidence>
<dbReference type="Proteomes" id="UP001510562">
    <property type="component" value="Chromosome"/>
</dbReference>